<evidence type="ECO:0000256" key="1">
    <source>
        <dbReference type="SAM" id="Phobius"/>
    </source>
</evidence>
<accession>A0A3M0BTG9</accession>
<reference evidence="2 3" key="1">
    <citation type="submission" date="2018-10" db="EMBL/GenBank/DDBJ databases">
        <title>Genomic Encyclopedia of Archaeal and Bacterial Type Strains, Phase II (KMG-II): from individual species to whole genera.</title>
        <authorList>
            <person name="Goeker M."/>
        </authorList>
    </citation>
    <scope>NUCLEOTIDE SEQUENCE [LARGE SCALE GENOMIC DNA]</scope>
    <source>
        <strain evidence="2 3">VM1</strain>
    </source>
</reference>
<feature type="transmembrane region" description="Helical" evidence="1">
    <location>
        <begin position="76"/>
        <end position="93"/>
    </location>
</feature>
<evidence type="ECO:0000313" key="2">
    <source>
        <dbReference type="EMBL" id="RMA97835.1"/>
    </source>
</evidence>
<comment type="caution">
    <text evidence="2">The sequence shown here is derived from an EMBL/GenBank/DDBJ whole genome shotgun (WGS) entry which is preliminary data.</text>
</comment>
<keyword evidence="1" id="KW-1133">Transmembrane helix</keyword>
<dbReference type="EMBL" id="REFO01000010">
    <property type="protein sequence ID" value="RMA97835.1"/>
    <property type="molecule type" value="Genomic_DNA"/>
</dbReference>
<gene>
    <name evidence="2" type="ORF">CLV39_0464</name>
</gene>
<dbReference type="OrthoDB" id="14413at2"/>
<organism evidence="2 3">
    <name type="scientific">Hydrogenothermus marinus</name>
    <dbReference type="NCBI Taxonomy" id="133270"/>
    <lineage>
        <taxon>Bacteria</taxon>
        <taxon>Pseudomonadati</taxon>
        <taxon>Aquificota</taxon>
        <taxon>Aquificia</taxon>
        <taxon>Aquificales</taxon>
        <taxon>Hydrogenothermaceae</taxon>
        <taxon>Hydrogenothermus</taxon>
    </lineage>
</organism>
<sequence length="127" mass="14790">MRFQKLNKFDKIFVAEITQDIPLWLSLIMGLYPKLQNEIVYFLSLIIGSIASIYIIKMIKDGEYSPGLIAENSSEAFAFSIYSIALIIILIIASYKKVLYMETFMWSYLIVFSLFELIFFIKNKNTD</sequence>
<feature type="transmembrane region" description="Helical" evidence="1">
    <location>
        <begin position="39"/>
        <end position="56"/>
    </location>
</feature>
<evidence type="ECO:0000313" key="3">
    <source>
        <dbReference type="Proteomes" id="UP000280842"/>
    </source>
</evidence>
<dbReference type="RefSeq" id="WP_121922596.1">
    <property type="nucleotide sequence ID" value="NZ_REFO01000010.1"/>
</dbReference>
<keyword evidence="1" id="KW-0812">Transmembrane</keyword>
<keyword evidence="1" id="KW-0472">Membrane</keyword>
<dbReference type="Proteomes" id="UP000280842">
    <property type="component" value="Unassembled WGS sequence"/>
</dbReference>
<dbReference type="AlphaFoldDB" id="A0A3M0BTG9"/>
<proteinExistence type="predicted"/>
<protein>
    <submittedName>
        <fullName evidence="2">Uncharacterized protein</fullName>
    </submittedName>
</protein>
<feature type="transmembrane region" description="Helical" evidence="1">
    <location>
        <begin position="105"/>
        <end position="121"/>
    </location>
</feature>
<keyword evidence="3" id="KW-1185">Reference proteome</keyword>
<name>A0A3M0BTG9_9AQUI</name>